<keyword evidence="2" id="KW-0472">Membrane</keyword>
<feature type="region of interest" description="Disordered" evidence="1">
    <location>
        <begin position="159"/>
        <end position="209"/>
    </location>
</feature>
<feature type="compositionally biased region" description="Pro residues" evidence="1">
    <location>
        <begin position="159"/>
        <end position="176"/>
    </location>
</feature>
<protein>
    <submittedName>
        <fullName evidence="4">Uncharacterized protein</fullName>
    </submittedName>
</protein>
<keyword evidence="2" id="KW-1133">Transmembrane helix</keyword>
<accession>A0A914VL28</accession>
<feature type="transmembrane region" description="Helical" evidence="2">
    <location>
        <begin position="100"/>
        <end position="123"/>
    </location>
</feature>
<organism evidence="3 4">
    <name type="scientific">Plectus sambesii</name>
    <dbReference type="NCBI Taxonomy" id="2011161"/>
    <lineage>
        <taxon>Eukaryota</taxon>
        <taxon>Metazoa</taxon>
        <taxon>Ecdysozoa</taxon>
        <taxon>Nematoda</taxon>
        <taxon>Chromadorea</taxon>
        <taxon>Plectida</taxon>
        <taxon>Plectina</taxon>
        <taxon>Plectoidea</taxon>
        <taxon>Plectidae</taxon>
        <taxon>Plectus</taxon>
    </lineage>
</organism>
<evidence type="ECO:0000256" key="2">
    <source>
        <dbReference type="SAM" id="Phobius"/>
    </source>
</evidence>
<evidence type="ECO:0000256" key="1">
    <source>
        <dbReference type="SAM" id="MobiDB-lite"/>
    </source>
</evidence>
<name>A0A914VL28_9BILA</name>
<feature type="transmembrane region" description="Helical" evidence="2">
    <location>
        <begin position="7"/>
        <end position="24"/>
    </location>
</feature>
<keyword evidence="3" id="KW-1185">Reference proteome</keyword>
<dbReference type="Proteomes" id="UP000887566">
    <property type="component" value="Unplaced"/>
</dbReference>
<sequence length="209" mass="22865">MTSIGRYATVLVYFVVPSICGLPAELRETESQTIAPSSRCPFTWCNRPPLASPGVAENPNQLTENAMQSIWAYPTYKPIAWEHYYTGDYNERMSPISSGAAAGIAIGVFLIVFMLTFVCRAYATRDRPSLGPPSDDPPPFQFVSPSSASVWMTHGCPPPGSAHLNRPPPLDPPPPYELAVRMPSVNPDTRTTLAEPGDRPVQLPKVEHL</sequence>
<evidence type="ECO:0000313" key="4">
    <source>
        <dbReference type="WBParaSite" id="PSAMB.scaffold2105size25369.g16372.t1"/>
    </source>
</evidence>
<proteinExistence type="predicted"/>
<reference evidence="4" key="1">
    <citation type="submission" date="2022-11" db="UniProtKB">
        <authorList>
            <consortium name="WormBaseParasite"/>
        </authorList>
    </citation>
    <scope>IDENTIFICATION</scope>
</reference>
<dbReference type="AlphaFoldDB" id="A0A914VL28"/>
<dbReference type="WBParaSite" id="PSAMB.scaffold2105size25369.g16372.t1">
    <property type="protein sequence ID" value="PSAMB.scaffold2105size25369.g16372.t1"/>
    <property type="gene ID" value="PSAMB.scaffold2105size25369.g16372"/>
</dbReference>
<keyword evidence="2" id="KW-0812">Transmembrane</keyword>
<evidence type="ECO:0000313" key="3">
    <source>
        <dbReference type="Proteomes" id="UP000887566"/>
    </source>
</evidence>